<evidence type="ECO:0000313" key="1">
    <source>
        <dbReference type="EMBL" id="MDQ0935122.1"/>
    </source>
</evidence>
<evidence type="ECO:0008006" key="3">
    <source>
        <dbReference type="Google" id="ProtNLM"/>
    </source>
</evidence>
<proteinExistence type="predicted"/>
<organism evidence="1 2">
    <name type="scientific">Streptomyces turgidiscabies</name>
    <dbReference type="NCBI Taxonomy" id="85558"/>
    <lineage>
        <taxon>Bacteria</taxon>
        <taxon>Bacillati</taxon>
        <taxon>Actinomycetota</taxon>
        <taxon>Actinomycetes</taxon>
        <taxon>Kitasatosporales</taxon>
        <taxon>Streptomycetaceae</taxon>
        <taxon>Streptomyces</taxon>
    </lineage>
</organism>
<gene>
    <name evidence="1" type="ORF">QFZ49_005093</name>
</gene>
<evidence type="ECO:0000313" key="2">
    <source>
        <dbReference type="Proteomes" id="UP001223072"/>
    </source>
</evidence>
<comment type="caution">
    <text evidence="1">The sequence shown here is derived from an EMBL/GenBank/DDBJ whole genome shotgun (WGS) entry which is preliminary data.</text>
</comment>
<protein>
    <recommendedName>
        <fullName evidence="3">PD-(D/E)XK endonuclease-like domain-containing protein</fullName>
    </recommendedName>
</protein>
<dbReference type="RefSeq" id="WP_307628733.1">
    <property type="nucleotide sequence ID" value="NZ_JAUSZS010000006.1"/>
</dbReference>
<name>A0ABU0RSZ7_9ACTN</name>
<accession>A0ABU0RSZ7</accession>
<dbReference type="Proteomes" id="UP001223072">
    <property type="component" value="Unassembled WGS sequence"/>
</dbReference>
<reference evidence="1 2" key="1">
    <citation type="submission" date="2023-07" db="EMBL/GenBank/DDBJ databases">
        <title>Comparative genomics of wheat-associated soil bacteria to identify genetic determinants of phenazine resistance.</title>
        <authorList>
            <person name="Mouncey N."/>
        </authorList>
    </citation>
    <scope>NUCLEOTIDE SEQUENCE [LARGE SCALE GENOMIC DNA]</scope>
    <source>
        <strain evidence="1 2">W2I16</strain>
    </source>
</reference>
<keyword evidence="2" id="KW-1185">Reference proteome</keyword>
<dbReference type="EMBL" id="JAUSZS010000006">
    <property type="protein sequence ID" value="MDQ0935122.1"/>
    <property type="molecule type" value="Genomic_DNA"/>
</dbReference>
<sequence>MSLKSGVDNPRSPLRRFLDRELSAGAKPLRESFRSQHRADRVLLPLPGVGTEGGTSGTAIDTRLRLAFTTAAPVDLAAAIGIEQTGRVYQGVGLRMRAVGNELAARLTHTVHGLDLANRDTPIDRAHDDEEDLARLLIAAAWYQVLTRNPVGFEHTPLYLAAYEDPGSFTLDRLLQLPHRDLVADVVAQLHQGADGPLLSLRARTRPEDCTPGPTFPGTQITADADLVVDGLLIDFKSDKRPHRFPKASAWQLLGYLLLDTADRYRIDTVGFYLSRSAVLASWPVEEYLDLLGTCRRDLTALRSVFAELLAGCRADAEPCTPEDEDRIRRLLQKLAPVIEAGHCPTCAQPLPESTRRPRKFCTARCRGRDQAMRRRGLLPGGPIPVLPRPRKERLEPGEGWQVVSLTRRFRSSRGAV</sequence>